<dbReference type="InterPro" id="IPR011059">
    <property type="entry name" value="Metal-dep_hydrolase_composite"/>
</dbReference>
<dbReference type="InterPro" id="IPR029754">
    <property type="entry name" value="Urease_Ni-bd"/>
</dbReference>
<dbReference type="EMBL" id="CAXAQS010000005">
    <property type="protein sequence ID" value="CAK9249574.1"/>
    <property type="molecule type" value="Genomic_DNA"/>
</dbReference>
<dbReference type="Pfam" id="PF00547">
    <property type="entry name" value="Urease_gamma"/>
    <property type="match status" value="1"/>
</dbReference>
<dbReference type="SUPFAM" id="SSF51338">
    <property type="entry name" value="Composite domain of metallo-dependent hydrolases"/>
    <property type="match status" value="1"/>
</dbReference>
<dbReference type="CDD" id="cd00390">
    <property type="entry name" value="Urease_gamma"/>
    <property type="match status" value="1"/>
</dbReference>
<dbReference type="NCBIfam" id="NF009671">
    <property type="entry name" value="PRK13192.1"/>
    <property type="match status" value="1"/>
</dbReference>
<keyword evidence="5" id="KW-0378">Hydrolase</keyword>
<reference evidence="8" key="1">
    <citation type="submission" date="2024-02" db="EMBL/GenBank/DDBJ databases">
        <authorList>
            <consortium name="ELIXIR-Norway"/>
            <consortium name="Elixir Norway"/>
        </authorList>
    </citation>
    <scope>NUCLEOTIDE SEQUENCE</scope>
</reference>
<dbReference type="InterPro" id="IPR006680">
    <property type="entry name" value="Amidohydro-rel"/>
</dbReference>
<comment type="caution">
    <text evidence="8">The sequence shown here is derived from an EMBL/GenBank/DDBJ whole genome shotgun (WGS) entry which is preliminary data.</text>
</comment>
<dbReference type="Gene3D" id="3.30.280.10">
    <property type="entry name" value="Urease, gamma-like subunit"/>
    <property type="match status" value="1"/>
</dbReference>
<gene>
    <name evidence="8" type="ORF">CSSPJE1EN1_LOCUS24952</name>
</gene>
<keyword evidence="9" id="KW-1185">Reference proteome</keyword>
<dbReference type="CDD" id="cd00407">
    <property type="entry name" value="Urease_beta"/>
    <property type="match status" value="1"/>
</dbReference>
<dbReference type="SUPFAM" id="SSF51278">
    <property type="entry name" value="Urease, beta-subunit"/>
    <property type="match status" value="1"/>
</dbReference>
<dbReference type="NCBIfam" id="TIGR00193">
    <property type="entry name" value="urease_gam"/>
    <property type="match status" value="1"/>
</dbReference>
<dbReference type="SUPFAM" id="SSF54111">
    <property type="entry name" value="Urease, gamma-subunit"/>
    <property type="match status" value="1"/>
</dbReference>
<dbReference type="InterPro" id="IPR036461">
    <property type="entry name" value="Urease_betasu_sf"/>
</dbReference>
<dbReference type="InterPro" id="IPR036463">
    <property type="entry name" value="Urease_gamma_sf"/>
</dbReference>
<comment type="caution">
    <text evidence="6">Lacks conserved residue(s) required for the propagation of feature annotation.</text>
</comment>
<evidence type="ECO:0000256" key="3">
    <source>
        <dbReference type="ARBA" id="ARBA00022596"/>
    </source>
</evidence>
<protein>
    <recommendedName>
        <fullName evidence="2">urease</fullName>
        <ecNumber evidence="2">3.5.1.5</ecNumber>
    </recommendedName>
</protein>
<dbReference type="InterPro" id="IPR032466">
    <property type="entry name" value="Metal_Hydrolase"/>
</dbReference>
<dbReference type="InterPro" id="IPR050069">
    <property type="entry name" value="Urease_subunit"/>
</dbReference>
<organism evidence="8 9">
    <name type="scientific">Sphagnum jensenii</name>
    <dbReference type="NCBI Taxonomy" id="128206"/>
    <lineage>
        <taxon>Eukaryota</taxon>
        <taxon>Viridiplantae</taxon>
        <taxon>Streptophyta</taxon>
        <taxon>Embryophyta</taxon>
        <taxon>Bryophyta</taxon>
        <taxon>Sphagnophytina</taxon>
        <taxon>Sphagnopsida</taxon>
        <taxon>Sphagnales</taxon>
        <taxon>Sphagnaceae</taxon>
        <taxon>Sphagnum</taxon>
    </lineage>
</organism>
<proteinExistence type="predicted"/>
<dbReference type="Gene3D" id="2.30.40.10">
    <property type="entry name" value="Urease, subunit C, domain 1"/>
    <property type="match status" value="1"/>
</dbReference>
<evidence type="ECO:0000313" key="9">
    <source>
        <dbReference type="Proteomes" id="UP001497444"/>
    </source>
</evidence>
<evidence type="ECO:0000256" key="6">
    <source>
        <dbReference type="PROSITE-ProRule" id="PRU00700"/>
    </source>
</evidence>
<feature type="domain" description="Urease" evidence="7">
    <location>
        <begin position="422"/>
        <end position="458"/>
    </location>
</feature>
<dbReference type="Pfam" id="PF00449">
    <property type="entry name" value="Urease_alpha"/>
    <property type="match status" value="1"/>
</dbReference>
<dbReference type="InterPro" id="IPR017951">
    <property type="entry name" value="Urease_asu_c"/>
</dbReference>
<dbReference type="InterPro" id="IPR011612">
    <property type="entry name" value="Urease_alpha_N_dom"/>
</dbReference>
<dbReference type="PROSITE" id="PS51368">
    <property type="entry name" value="UREASE_3"/>
    <property type="match status" value="1"/>
</dbReference>
<evidence type="ECO:0000256" key="5">
    <source>
        <dbReference type="ARBA" id="ARBA00022801"/>
    </source>
</evidence>
<dbReference type="Pfam" id="PF00699">
    <property type="entry name" value="Urease_beta"/>
    <property type="match status" value="1"/>
</dbReference>
<sequence length="458" mass="48539">MRLSPHENDKLSVVIAGSLAQKRLACGIRLNIPEAISLIAAQTLELARIGGYSVSQLMGLGKQYLGFNQVLPGVPDVVDEVQVEAMFLDGSKLVTIHNPICSENASFELTFYGSFLPHPSLETFKTHEEEGLVPGAVHASPGAITLNEGKSLLALRVMNCSDRPIQVGSHYPFIETNPQLCFDRRASYGRRLNIAAGTAVRFEPGEAKTVSLVELGGRRVVRGGNGLCDGPIDTSALPEVWRRLQARGFLDSALTADAGEAAAGLKRRRLDEAVLSRVQSELAAPVAPPGPAYVPRAQYARMFGPTIGDIVRLADTELYIRVERDLTRHGDECKFGGGKVLREGMGQATDVPPTAQLDTLITNALIVDYTGVYKADIGVKDGRIVGIGKAGNPDIMDGVPDHMVFGVNTEAIAGEGLIVTAGGVDSHIHFICPQLCTEALSSGITTLIGGGTGPASGV</sequence>
<dbReference type="InterPro" id="IPR002019">
    <property type="entry name" value="Urease_beta-like"/>
</dbReference>
<evidence type="ECO:0000259" key="7">
    <source>
        <dbReference type="PROSITE" id="PS51368"/>
    </source>
</evidence>
<dbReference type="Pfam" id="PF01979">
    <property type="entry name" value="Amidohydro_1"/>
    <property type="match status" value="1"/>
</dbReference>
<evidence type="ECO:0000313" key="8">
    <source>
        <dbReference type="EMBL" id="CAK9249574.1"/>
    </source>
</evidence>
<dbReference type="EC" id="3.5.1.5" evidence="2"/>
<name>A0ABP0V576_9BRYO</name>
<dbReference type="PANTHER" id="PTHR33569:SF1">
    <property type="entry name" value="UREASE"/>
    <property type="match status" value="1"/>
</dbReference>
<dbReference type="PANTHER" id="PTHR33569">
    <property type="entry name" value="UREASE"/>
    <property type="match status" value="1"/>
</dbReference>
<keyword evidence="4" id="KW-0479">Metal-binding</keyword>
<keyword evidence="3" id="KW-0533">Nickel</keyword>
<evidence type="ECO:0000256" key="1">
    <source>
        <dbReference type="ARBA" id="ARBA00004897"/>
    </source>
</evidence>
<dbReference type="PROSITE" id="PS01120">
    <property type="entry name" value="UREASE_1"/>
    <property type="match status" value="1"/>
</dbReference>
<dbReference type="InterPro" id="IPR002026">
    <property type="entry name" value="Urease_gamma/gamma-beta_su"/>
</dbReference>
<evidence type="ECO:0000256" key="4">
    <source>
        <dbReference type="ARBA" id="ARBA00022723"/>
    </source>
</evidence>
<dbReference type="Gene3D" id="2.10.150.10">
    <property type="entry name" value="Urease, beta subunit"/>
    <property type="match status" value="1"/>
</dbReference>
<dbReference type="NCBIfam" id="TIGR00192">
    <property type="entry name" value="urease_beta"/>
    <property type="match status" value="1"/>
</dbReference>
<dbReference type="Proteomes" id="UP001497444">
    <property type="component" value="Unassembled WGS sequence"/>
</dbReference>
<dbReference type="SUPFAM" id="SSF51556">
    <property type="entry name" value="Metallo-dependent hydrolases"/>
    <property type="match status" value="1"/>
</dbReference>
<accession>A0ABP0V576</accession>
<evidence type="ECO:0000256" key="2">
    <source>
        <dbReference type="ARBA" id="ARBA00012934"/>
    </source>
</evidence>
<comment type="pathway">
    <text evidence="1">Nitrogen metabolism; urea degradation; CO(2) and NH(3) from urea (urease route): step 1/1.</text>
</comment>